<name>A0A9W7EL64_9STRA</name>
<evidence type="ECO:0000313" key="3">
    <source>
        <dbReference type="Proteomes" id="UP001165160"/>
    </source>
</evidence>
<protein>
    <submittedName>
        <fullName evidence="2">Uncharacterized protein</fullName>
    </submittedName>
</protein>
<evidence type="ECO:0000313" key="2">
    <source>
        <dbReference type="EMBL" id="GMH83178.1"/>
    </source>
</evidence>
<sequence>MSDSKRLSDPQNMSDSTAPGSFKMNRSGPSSREGTIPSTCLATILSCGLGGCNCNEGGVNTHMRCCRVDTNNTTVVCWSGLLSCCCCCGCWTGWAKKVHKALSVDYYGT</sequence>
<dbReference type="Proteomes" id="UP001165160">
    <property type="component" value="Unassembled WGS sequence"/>
</dbReference>
<keyword evidence="3" id="KW-1185">Reference proteome</keyword>
<dbReference type="EMBL" id="BRXX01000023">
    <property type="protein sequence ID" value="GMH83178.1"/>
    <property type="molecule type" value="Genomic_DNA"/>
</dbReference>
<dbReference type="AlphaFoldDB" id="A0A9W7EL64"/>
<evidence type="ECO:0000256" key="1">
    <source>
        <dbReference type="SAM" id="MobiDB-lite"/>
    </source>
</evidence>
<accession>A0A9W7EL64</accession>
<proteinExistence type="predicted"/>
<feature type="compositionally biased region" description="Polar residues" evidence="1">
    <location>
        <begin position="9"/>
        <end position="19"/>
    </location>
</feature>
<reference evidence="3" key="1">
    <citation type="journal article" date="2023" name="Commun. Biol.">
        <title>Genome analysis of Parmales, the sister group of diatoms, reveals the evolutionary specialization of diatoms from phago-mixotrophs to photoautotrophs.</title>
        <authorList>
            <person name="Ban H."/>
            <person name="Sato S."/>
            <person name="Yoshikawa S."/>
            <person name="Yamada K."/>
            <person name="Nakamura Y."/>
            <person name="Ichinomiya M."/>
            <person name="Sato N."/>
            <person name="Blanc-Mathieu R."/>
            <person name="Endo H."/>
            <person name="Kuwata A."/>
            <person name="Ogata H."/>
        </authorList>
    </citation>
    <scope>NUCLEOTIDE SEQUENCE [LARGE SCALE GENOMIC DNA]</scope>
    <source>
        <strain evidence="3">NIES 3699</strain>
    </source>
</reference>
<comment type="caution">
    <text evidence="2">The sequence shown here is derived from an EMBL/GenBank/DDBJ whole genome shotgun (WGS) entry which is preliminary data.</text>
</comment>
<feature type="region of interest" description="Disordered" evidence="1">
    <location>
        <begin position="1"/>
        <end position="35"/>
    </location>
</feature>
<organism evidence="2 3">
    <name type="scientific">Triparma verrucosa</name>
    <dbReference type="NCBI Taxonomy" id="1606542"/>
    <lineage>
        <taxon>Eukaryota</taxon>
        <taxon>Sar</taxon>
        <taxon>Stramenopiles</taxon>
        <taxon>Ochrophyta</taxon>
        <taxon>Bolidophyceae</taxon>
        <taxon>Parmales</taxon>
        <taxon>Triparmaceae</taxon>
        <taxon>Triparma</taxon>
    </lineage>
</organism>
<gene>
    <name evidence="2" type="ORF">TrVE_jg3749</name>
</gene>